<dbReference type="GO" id="GO:0005886">
    <property type="term" value="C:plasma membrane"/>
    <property type="evidence" value="ECO:0007669"/>
    <property type="project" value="UniProtKB-SubCell"/>
</dbReference>
<dbReference type="PANTHER" id="PTHR30558">
    <property type="entry name" value="EXBD MEMBRANE COMPONENT OF PMF-DRIVEN MACROMOLECULE IMPORT SYSTEM"/>
    <property type="match status" value="1"/>
</dbReference>
<evidence type="ECO:0000256" key="2">
    <source>
        <dbReference type="ARBA" id="ARBA00005811"/>
    </source>
</evidence>
<dbReference type="EMBL" id="PFFY01000207">
    <property type="protein sequence ID" value="PIW33198.1"/>
    <property type="molecule type" value="Genomic_DNA"/>
</dbReference>
<dbReference type="PANTHER" id="PTHR30558:SF7">
    <property type="entry name" value="TOL-PAL SYSTEM PROTEIN TOLR"/>
    <property type="match status" value="1"/>
</dbReference>
<name>A0A2M7GYF1_9BACT</name>
<evidence type="ECO:0000256" key="7">
    <source>
        <dbReference type="RuleBase" id="RU003879"/>
    </source>
</evidence>
<keyword evidence="4 7" id="KW-0812">Transmembrane</keyword>
<keyword evidence="6 8" id="KW-0472">Membrane</keyword>
<evidence type="ECO:0000256" key="6">
    <source>
        <dbReference type="ARBA" id="ARBA00023136"/>
    </source>
</evidence>
<dbReference type="GO" id="GO:0015031">
    <property type="term" value="P:protein transport"/>
    <property type="evidence" value="ECO:0007669"/>
    <property type="project" value="UniProtKB-KW"/>
</dbReference>
<dbReference type="InterPro" id="IPR003400">
    <property type="entry name" value="ExbD"/>
</dbReference>
<keyword evidence="5 8" id="KW-1133">Transmembrane helix</keyword>
<keyword evidence="7" id="KW-0813">Transport</keyword>
<evidence type="ECO:0000313" key="10">
    <source>
        <dbReference type="Proteomes" id="UP000230025"/>
    </source>
</evidence>
<protein>
    <submittedName>
        <fullName evidence="9">Protein TolR</fullName>
    </submittedName>
</protein>
<reference evidence="10" key="1">
    <citation type="submission" date="2017-09" db="EMBL/GenBank/DDBJ databases">
        <title>Depth-based differentiation of microbial function through sediment-hosted aquifers and enrichment of novel symbionts in the deep terrestrial subsurface.</title>
        <authorList>
            <person name="Probst A.J."/>
            <person name="Ladd B."/>
            <person name="Jarett J.K."/>
            <person name="Geller-Mcgrath D.E."/>
            <person name="Sieber C.M.K."/>
            <person name="Emerson J.B."/>
            <person name="Anantharaman K."/>
            <person name="Thomas B.C."/>
            <person name="Malmstrom R."/>
            <person name="Stieglmeier M."/>
            <person name="Klingl A."/>
            <person name="Woyke T."/>
            <person name="Ryan C.M."/>
            <person name="Banfield J.F."/>
        </authorList>
    </citation>
    <scope>NUCLEOTIDE SEQUENCE [LARGE SCALE GENOMIC DNA]</scope>
</reference>
<keyword evidence="3" id="KW-1003">Cell membrane</keyword>
<accession>A0A2M7GYF1</accession>
<dbReference type="GO" id="GO:0022857">
    <property type="term" value="F:transmembrane transporter activity"/>
    <property type="evidence" value="ECO:0007669"/>
    <property type="project" value="InterPro"/>
</dbReference>
<evidence type="ECO:0000256" key="4">
    <source>
        <dbReference type="ARBA" id="ARBA00022692"/>
    </source>
</evidence>
<dbReference type="Proteomes" id="UP000230025">
    <property type="component" value="Unassembled WGS sequence"/>
</dbReference>
<keyword evidence="7" id="KW-0653">Protein transport</keyword>
<evidence type="ECO:0000256" key="5">
    <source>
        <dbReference type="ARBA" id="ARBA00022989"/>
    </source>
</evidence>
<evidence type="ECO:0000256" key="1">
    <source>
        <dbReference type="ARBA" id="ARBA00004162"/>
    </source>
</evidence>
<evidence type="ECO:0000256" key="8">
    <source>
        <dbReference type="SAM" id="Phobius"/>
    </source>
</evidence>
<evidence type="ECO:0000256" key="3">
    <source>
        <dbReference type="ARBA" id="ARBA00022475"/>
    </source>
</evidence>
<feature type="transmembrane region" description="Helical" evidence="8">
    <location>
        <begin position="21"/>
        <end position="39"/>
    </location>
</feature>
<sequence length="134" mass="14950">TMKLSQRYSQSLINQINVTNLVDVMLSLLIIFIIVAPVIQQGINVRLPAASAQKISVTKSIIVSISARGNYYLDNRHYQFPQLTERLQEISKKNPEVSIIVKADKDVTYAKVIKVLDAAREAGILKVGLATRKE</sequence>
<comment type="subcellular location">
    <subcellularLocation>
        <location evidence="1">Cell membrane</location>
        <topology evidence="1">Single-pass membrane protein</topology>
    </subcellularLocation>
    <subcellularLocation>
        <location evidence="7">Cell membrane</location>
        <topology evidence="7">Single-pass type II membrane protein</topology>
    </subcellularLocation>
</comment>
<evidence type="ECO:0000313" key="9">
    <source>
        <dbReference type="EMBL" id="PIW33198.1"/>
    </source>
</evidence>
<gene>
    <name evidence="9" type="ORF">COW28_04415</name>
</gene>
<comment type="caution">
    <text evidence="9">The sequence shown here is derived from an EMBL/GenBank/DDBJ whole genome shotgun (WGS) entry which is preliminary data.</text>
</comment>
<feature type="non-terminal residue" evidence="9">
    <location>
        <position position="1"/>
    </location>
</feature>
<proteinExistence type="inferred from homology"/>
<dbReference type="Pfam" id="PF02472">
    <property type="entry name" value="ExbD"/>
    <property type="match status" value="1"/>
</dbReference>
<dbReference type="Gene3D" id="3.30.420.270">
    <property type="match status" value="1"/>
</dbReference>
<dbReference type="AlphaFoldDB" id="A0A2M7GYF1"/>
<organism evidence="9 10">
    <name type="scientific">bacterium (Candidatus Ratteibacteria) CG15_BIG_FIL_POST_REV_8_21_14_020_41_12</name>
    <dbReference type="NCBI Taxonomy" id="2014291"/>
    <lineage>
        <taxon>Bacteria</taxon>
        <taxon>Candidatus Ratteibacteria</taxon>
    </lineage>
</organism>
<comment type="similarity">
    <text evidence="2 7">Belongs to the ExbD/TolR family.</text>
</comment>